<dbReference type="Proteomes" id="UP000006729">
    <property type="component" value="Chromosome 1"/>
</dbReference>
<evidence type="ECO:0000313" key="1">
    <source>
        <dbReference type="EMBL" id="PNT56107.1"/>
    </source>
</evidence>
<dbReference type="EMBL" id="CM009290">
    <property type="protein sequence ID" value="PNT56107.1"/>
    <property type="molecule type" value="Genomic_DNA"/>
</dbReference>
<name>B9N6G4_POPTR</name>
<dbReference type="HOGENOM" id="CLU_2675639_0_0_1"/>
<reference evidence="1 2" key="1">
    <citation type="journal article" date="2006" name="Science">
        <title>The genome of black cottonwood, Populus trichocarpa (Torr. &amp; Gray).</title>
        <authorList>
            <person name="Tuskan G.A."/>
            <person name="Difazio S."/>
            <person name="Jansson S."/>
            <person name="Bohlmann J."/>
            <person name="Grigoriev I."/>
            <person name="Hellsten U."/>
            <person name="Putnam N."/>
            <person name="Ralph S."/>
            <person name="Rombauts S."/>
            <person name="Salamov A."/>
            <person name="Schein J."/>
            <person name="Sterck L."/>
            <person name="Aerts A."/>
            <person name="Bhalerao R.R."/>
            <person name="Bhalerao R.P."/>
            <person name="Blaudez D."/>
            <person name="Boerjan W."/>
            <person name="Brun A."/>
            <person name="Brunner A."/>
            <person name="Busov V."/>
            <person name="Campbell M."/>
            <person name="Carlson J."/>
            <person name="Chalot M."/>
            <person name="Chapman J."/>
            <person name="Chen G.L."/>
            <person name="Cooper D."/>
            <person name="Coutinho P.M."/>
            <person name="Couturier J."/>
            <person name="Covert S."/>
            <person name="Cronk Q."/>
            <person name="Cunningham R."/>
            <person name="Davis J."/>
            <person name="Degroeve S."/>
            <person name="Dejardin A."/>
            <person name="Depamphilis C."/>
            <person name="Detter J."/>
            <person name="Dirks B."/>
            <person name="Dubchak I."/>
            <person name="Duplessis S."/>
            <person name="Ehlting J."/>
            <person name="Ellis B."/>
            <person name="Gendler K."/>
            <person name="Goodstein D."/>
            <person name="Gribskov M."/>
            <person name="Grimwood J."/>
            <person name="Groover A."/>
            <person name="Gunter L."/>
            <person name="Hamberger B."/>
            <person name="Heinze B."/>
            <person name="Helariutta Y."/>
            <person name="Henrissat B."/>
            <person name="Holligan D."/>
            <person name="Holt R."/>
            <person name="Huang W."/>
            <person name="Islam-Faridi N."/>
            <person name="Jones S."/>
            <person name="Jones-Rhoades M."/>
            <person name="Jorgensen R."/>
            <person name="Joshi C."/>
            <person name="Kangasjarvi J."/>
            <person name="Karlsson J."/>
            <person name="Kelleher C."/>
            <person name="Kirkpatrick R."/>
            <person name="Kirst M."/>
            <person name="Kohler A."/>
            <person name="Kalluri U."/>
            <person name="Larimer F."/>
            <person name="Leebens-Mack J."/>
            <person name="Leple J.C."/>
            <person name="Locascio P."/>
            <person name="Lou Y."/>
            <person name="Lucas S."/>
            <person name="Martin F."/>
            <person name="Montanini B."/>
            <person name="Napoli C."/>
            <person name="Nelson D.R."/>
            <person name="Nelson C."/>
            <person name="Nieminen K."/>
            <person name="Nilsson O."/>
            <person name="Pereda V."/>
            <person name="Peter G."/>
            <person name="Philippe R."/>
            <person name="Pilate G."/>
            <person name="Poliakov A."/>
            <person name="Razumovskaya J."/>
            <person name="Richardson P."/>
            <person name="Rinaldi C."/>
            <person name="Ritland K."/>
            <person name="Rouze P."/>
            <person name="Ryaboy D."/>
            <person name="Schmutz J."/>
            <person name="Schrader J."/>
            <person name="Segerman B."/>
            <person name="Shin H."/>
            <person name="Siddiqui A."/>
            <person name="Sterky F."/>
            <person name="Terry A."/>
            <person name="Tsai C.J."/>
            <person name="Uberbacher E."/>
            <person name="Unneberg P."/>
            <person name="Vahala J."/>
            <person name="Wall K."/>
            <person name="Wessler S."/>
            <person name="Yang G."/>
            <person name="Yin T."/>
            <person name="Douglas C."/>
            <person name="Marra M."/>
            <person name="Sandberg G."/>
            <person name="Van de Peer Y."/>
            <person name="Rokhsar D."/>
        </authorList>
    </citation>
    <scope>NUCLEOTIDE SEQUENCE [LARGE SCALE GENOMIC DNA]</scope>
    <source>
        <strain evidence="2">cv. Nisqually</strain>
    </source>
</reference>
<keyword evidence="2" id="KW-1185">Reference proteome</keyword>
<protein>
    <submittedName>
        <fullName evidence="1">Uncharacterized protein</fullName>
    </submittedName>
</protein>
<evidence type="ECO:0000313" key="2">
    <source>
        <dbReference type="Proteomes" id="UP000006729"/>
    </source>
</evidence>
<accession>B9N6G4</accession>
<organism evidence="1 2">
    <name type="scientific">Populus trichocarpa</name>
    <name type="common">Western balsam poplar</name>
    <name type="synonym">Populus balsamifera subsp. trichocarpa</name>
    <dbReference type="NCBI Taxonomy" id="3694"/>
    <lineage>
        <taxon>Eukaryota</taxon>
        <taxon>Viridiplantae</taxon>
        <taxon>Streptophyta</taxon>
        <taxon>Embryophyta</taxon>
        <taxon>Tracheophyta</taxon>
        <taxon>Spermatophyta</taxon>
        <taxon>Magnoliopsida</taxon>
        <taxon>eudicotyledons</taxon>
        <taxon>Gunneridae</taxon>
        <taxon>Pentapetalae</taxon>
        <taxon>rosids</taxon>
        <taxon>fabids</taxon>
        <taxon>Malpighiales</taxon>
        <taxon>Salicaceae</taxon>
        <taxon>Saliceae</taxon>
        <taxon>Populus</taxon>
    </lineage>
</organism>
<sequence>MSLEIIYCRKCMEVNMEKETILVERACECYSKGDLWKLVEDDEASRSDLRRVGRLLMIALMVLVKRASCMSRDPS</sequence>
<gene>
    <name evidence="1" type="ORF">POPTR_001G227900</name>
</gene>
<dbReference type="InParanoid" id="B9N6G4"/>
<proteinExistence type="predicted"/>
<dbReference type="AlphaFoldDB" id="B9N6G4"/>